<sequence>MAHTVHDRDKLLKRIRRIRGQVNAVEQALIDEKDCSSVLMTLAACRGAINSLMSEVLEGHVRHHVLDPDRTPSPGQRDAADELIEVIRTYLK</sequence>
<dbReference type="InterPro" id="IPR038390">
    <property type="entry name" value="Metal_Tscrpt_repr_sf"/>
</dbReference>
<evidence type="ECO:0000313" key="1">
    <source>
        <dbReference type="EMBL" id="OIR05114.1"/>
    </source>
</evidence>
<dbReference type="PANTHER" id="PTHR33677:SF5">
    <property type="entry name" value="TRANSCRIPTIONAL REPRESSOR FRMR"/>
    <property type="match status" value="1"/>
</dbReference>
<dbReference type="InterPro" id="IPR003735">
    <property type="entry name" value="Metal_Tscrpt_repr"/>
</dbReference>
<dbReference type="GO" id="GO:0003677">
    <property type="term" value="F:DNA binding"/>
    <property type="evidence" value="ECO:0007669"/>
    <property type="project" value="InterPro"/>
</dbReference>
<organism evidence="1">
    <name type="scientific">mine drainage metagenome</name>
    <dbReference type="NCBI Taxonomy" id="410659"/>
    <lineage>
        <taxon>unclassified sequences</taxon>
        <taxon>metagenomes</taxon>
        <taxon>ecological metagenomes</taxon>
    </lineage>
</organism>
<accession>A0A1J5SAA2</accession>
<dbReference type="GO" id="GO:0046872">
    <property type="term" value="F:metal ion binding"/>
    <property type="evidence" value="ECO:0007669"/>
    <property type="project" value="InterPro"/>
</dbReference>
<dbReference type="CDD" id="cd10153">
    <property type="entry name" value="RcnR-FrmR-like_DUF156"/>
    <property type="match status" value="1"/>
</dbReference>
<name>A0A1J5SAA2_9ZZZZ</name>
<gene>
    <name evidence="1" type="primary">frmR_1</name>
    <name evidence="1" type="ORF">GALL_126720</name>
</gene>
<proteinExistence type="predicted"/>
<dbReference type="PANTHER" id="PTHR33677">
    <property type="entry name" value="TRANSCRIPTIONAL REPRESSOR FRMR-RELATED"/>
    <property type="match status" value="1"/>
</dbReference>
<dbReference type="GO" id="GO:0006355">
    <property type="term" value="P:regulation of DNA-templated transcription"/>
    <property type="evidence" value="ECO:0007669"/>
    <property type="project" value="InterPro"/>
</dbReference>
<dbReference type="EMBL" id="MLJW01000052">
    <property type="protein sequence ID" value="OIR05114.1"/>
    <property type="molecule type" value="Genomic_DNA"/>
</dbReference>
<protein>
    <submittedName>
        <fullName evidence="1">Transcriptional repressor FrmR</fullName>
    </submittedName>
</protein>
<comment type="caution">
    <text evidence="1">The sequence shown here is derived from an EMBL/GenBank/DDBJ whole genome shotgun (WGS) entry which is preliminary data.</text>
</comment>
<dbReference type="Gene3D" id="1.20.58.1000">
    <property type="entry name" value="Metal-sensitive repressor, helix protomer"/>
    <property type="match status" value="1"/>
</dbReference>
<dbReference type="Pfam" id="PF02583">
    <property type="entry name" value="Trns_repr_metal"/>
    <property type="match status" value="1"/>
</dbReference>
<dbReference type="AlphaFoldDB" id="A0A1J5SAA2"/>
<reference evidence="1" key="1">
    <citation type="submission" date="2016-10" db="EMBL/GenBank/DDBJ databases">
        <title>Sequence of Gallionella enrichment culture.</title>
        <authorList>
            <person name="Poehlein A."/>
            <person name="Muehling M."/>
            <person name="Daniel R."/>
        </authorList>
    </citation>
    <scope>NUCLEOTIDE SEQUENCE</scope>
</reference>